<evidence type="ECO:0000256" key="1">
    <source>
        <dbReference type="SAM" id="MobiDB-lite"/>
    </source>
</evidence>
<dbReference type="GO" id="GO:0015035">
    <property type="term" value="F:protein-disulfide reductase activity"/>
    <property type="evidence" value="ECO:0007669"/>
    <property type="project" value="InterPro"/>
</dbReference>
<dbReference type="InterPro" id="IPR007263">
    <property type="entry name" value="DCC1-like"/>
</dbReference>
<keyword evidence="2" id="KW-0812">Transmembrane</keyword>
<keyword evidence="2" id="KW-0472">Membrane</keyword>
<evidence type="ECO:0000313" key="4">
    <source>
        <dbReference type="Proteomes" id="UP000477311"/>
    </source>
</evidence>
<dbReference type="RefSeq" id="WP_165108288.1">
    <property type="nucleotide sequence ID" value="NZ_JAAKYA010000077.1"/>
</dbReference>
<dbReference type="Proteomes" id="UP000477311">
    <property type="component" value="Unassembled WGS sequence"/>
</dbReference>
<dbReference type="EMBL" id="JAAKYA010000077">
    <property type="protein sequence ID" value="NGO39976.1"/>
    <property type="molecule type" value="Genomic_DNA"/>
</dbReference>
<gene>
    <name evidence="3" type="ORF">G4L39_11325</name>
</gene>
<reference evidence="3 4" key="1">
    <citation type="submission" date="2020-02" db="EMBL/GenBank/DDBJ databases">
        <title>Draft genome sequence of Limisphaera ngatamarikiensis NGM72.4T, a thermophilic Verrucomicrobia grouped in subdivision 3.</title>
        <authorList>
            <person name="Carere C.R."/>
            <person name="Steen J."/>
            <person name="Hugenholtz P."/>
            <person name="Stott M.B."/>
        </authorList>
    </citation>
    <scope>NUCLEOTIDE SEQUENCE [LARGE SCALE GENOMIC DNA]</scope>
    <source>
        <strain evidence="3 4">NGM72.4</strain>
    </source>
</reference>
<accession>A0A6M1RJS2</accession>
<dbReference type="AlphaFoldDB" id="A0A6M1RJS2"/>
<name>A0A6M1RJS2_9BACT</name>
<evidence type="ECO:0000313" key="3">
    <source>
        <dbReference type="EMBL" id="NGO39976.1"/>
    </source>
</evidence>
<feature type="transmembrane region" description="Helical" evidence="2">
    <location>
        <begin position="103"/>
        <end position="125"/>
    </location>
</feature>
<protein>
    <submittedName>
        <fullName evidence="3">DUF393 domain-containing protein</fullName>
    </submittedName>
</protein>
<keyword evidence="2" id="KW-1133">Transmembrane helix</keyword>
<comment type="caution">
    <text evidence="3">The sequence shown here is derived from an EMBL/GenBank/DDBJ whole genome shotgun (WGS) entry which is preliminary data.</text>
</comment>
<feature type="region of interest" description="Disordered" evidence="1">
    <location>
        <begin position="144"/>
        <end position="177"/>
    </location>
</feature>
<keyword evidence="4" id="KW-1185">Reference proteome</keyword>
<evidence type="ECO:0000256" key="2">
    <source>
        <dbReference type="SAM" id="Phobius"/>
    </source>
</evidence>
<proteinExistence type="predicted"/>
<sequence length="177" mass="19437">MPNPSRGRPRPGPGEWGAVASSAGSRGWIIYDGQCPSCRGWAARWGPIWTRRGFVLAAFHEAWVRHVPQLEVCGEPDEMKLLLPDGRCLGGVDALGYLCRRVWWLWPVGLLLGIPGLRALSGVVYRMWARHRFRDTVACELHPPERPGAVEPIRPQGPSEGKTVPPPDRSPGLAAPG</sequence>
<organism evidence="3 4">
    <name type="scientific">Limisphaera ngatamarikiensis</name>
    <dbReference type="NCBI Taxonomy" id="1324935"/>
    <lineage>
        <taxon>Bacteria</taxon>
        <taxon>Pseudomonadati</taxon>
        <taxon>Verrucomicrobiota</taxon>
        <taxon>Verrucomicrobiia</taxon>
        <taxon>Limisphaerales</taxon>
        <taxon>Limisphaeraceae</taxon>
        <taxon>Limisphaera</taxon>
    </lineage>
</organism>
<dbReference type="Pfam" id="PF04134">
    <property type="entry name" value="DCC1-like"/>
    <property type="match status" value="1"/>
</dbReference>